<reference evidence="1 2" key="1">
    <citation type="submission" date="2023-04" db="EMBL/GenBank/DDBJ databases">
        <title>Genome dynamics across the evolutionary transition to endosymbiosis.</title>
        <authorList>
            <person name="Siozios S."/>
            <person name="Nadal-Jimenez P."/>
            <person name="Azagi T."/>
            <person name="Sprong H."/>
            <person name="Frost C.L."/>
            <person name="Parratt S.R."/>
            <person name="Taylor G."/>
            <person name="Brettell L."/>
            <person name="Lew K.C."/>
            <person name="Croft L."/>
            <person name="King K.C."/>
            <person name="Brockhurst M.A."/>
            <person name="Hypsa V."/>
            <person name="Novakova E."/>
            <person name="Darby A.C."/>
            <person name="Hurst G.D.D."/>
        </authorList>
    </citation>
    <scope>NUCLEOTIDE SEQUENCE [LARGE SCALE GENOMIC DNA]</scope>
    <source>
        <strain evidence="2">aApi_AU</strain>
    </source>
</reference>
<accession>A0ABY8P164</accession>
<evidence type="ECO:0000313" key="2">
    <source>
        <dbReference type="Proteomes" id="UP001231859"/>
    </source>
</evidence>
<keyword evidence="2" id="KW-1185">Reference proteome</keyword>
<name>A0ABY8P164_9GAMM</name>
<proteinExistence type="predicted"/>
<organism evidence="1 2">
    <name type="scientific">Arsenophonus apicola</name>
    <dbReference type="NCBI Taxonomy" id="2879119"/>
    <lineage>
        <taxon>Bacteria</taxon>
        <taxon>Pseudomonadati</taxon>
        <taxon>Pseudomonadota</taxon>
        <taxon>Gammaproteobacteria</taxon>
        <taxon>Enterobacterales</taxon>
        <taxon>Morganellaceae</taxon>
        <taxon>Arsenophonus</taxon>
    </lineage>
</organism>
<dbReference type="Proteomes" id="UP001231859">
    <property type="component" value="Chromosome"/>
</dbReference>
<dbReference type="RefSeq" id="WP_280937289.1">
    <property type="nucleotide sequence ID" value="NZ_CP123759.1"/>
</dbReference>
<protein>
    <submittedName>
        <fullName evidence="1">Uncharacterized protein</fullName>
    </submittedName>
</protein>
<dbReference type="EMBL" id="CP123759">
    <property type="protein sequence ID" value="WGO82580.1"/>
    <property type="molecule type" value="Genomic_DNA"/>
</dbReference>
<evidence type="ECO:0000313" key="1">
    <source>
        <dbReference type="EMBL" id="WGO82580.1"/>
    </source>
</evidence>
<gene>
    <name evidence="1" type="ORF">QG404_09300</name>
</gene>
<sequence>MCISPLTVLPAYSSEKLSDNEYNTDNFNNQLLELEEKITYSNDLPLKQKIDFNSKIMGLINEIESLHDKHIKTYKNINHTFIKELQILKVKFGMVAMKYGDTDWESLGLSQEILENNNKFFNSNLCLLSSDDQKLQKITEENRNYVWYCCLYNFAHQLAYEKVAPPADKNNAEYYSIVDELKTKNLPEDTVFAIANARCALILCEKSFAGKYPKNDILYIQLKEVNLFYNNYLARNKNSHVEQLARECDVLTEIKSLYIPELIIQEFKKIESSSQI</sequence>